<dbReference type="GO" id="GO:0016829">
    <property type="term" value="F:lyase activity"/>
    <property type="evidence" value="ECO:0007669"/>
    <property type="project" value="UniProtKB-KW"/>
</dbReference>
<organism evidence="3">
    <name type="scientific">metagenome</name>
    <dbReference type="NCBI Taxonomy" id="256318"/>
    <lineage>
        <taxon>unclassified sequences</taxon>
        <taxon>metagenomes</taxon>
    </lineage>
</organism>
<evidence type="ECO:0000256" key="2">
    <source>
        <dbReference type="ARBA" id="ARBA00023239"/>
    </source>
</evidence>
<gene>
    <name evidence="3" type="ORF">DF3PB_20053</name>
</gene>
<dbReference type="Pfam" id="PF01903">
    <property type="entry name" value="CbiX"/>
    <property type="match status" value="2"/>
</dbReference>
<reference evidence="3" key="1">
    <citation type="submission" date="2018-07" db="EMBL/GenBank/DDBJ databases">
        <authorList>
            <person name="Quirk P.G."/>
            <person name="Krulwich T.A."/>
        </authorList>
    </citation>
    <scope>NUCLEOTIDE SEQUENCE</scope>
</reference>
<dbReference type="InterPro" id="IPR050963">
    <property type="entry name" value="Sirohydro_Cobaltochel/CbiX"/>
</dbReference>
<evidence type="ECO:0000256" key="1">
    <source>
        <dbReference type="ARBA" id="ARBA00022723"/>
    </source>
</evidence>
<dbReference type="SUPFAM" id="SSF53800">
    <property type="entry name" value="Chelatase"/>
    <property type="match status" value="2"/>
</dbReference>
<dbReference type="PANTHER" id="PTHR33542:SF3">
    <property type="entry name" value="SIROHYDROCHLORIN FERROCHELATASE, CHLOROPLASTIC"/>
    <property type="match status" value="1"/>
</dbReference>
<dbReference type="AlphaFoldDB" id="A0A380TC04"/>
<keyword evidence="1" id="KW-0479">Metal-binding</keyword>
<dbReference type="GO" id="GO:0046872">
    <property type="term" value="F:metal ion binding"/>
    <property type="evidence" value="ECO:0007669"/>
    <property type="project" value="UniProtKB-KW"/>
</dbReference>
<dbReference type="PANTHER" id="PTHR33542">
    <property type="entry name" value="SIROHYDROCHLORIN FERROCHELATASE, CHLOROPLASTIC"/>
    <property type="match status" value="1"/>
</dbReference>
<sequence>MSSIRSTFRPAPATEAPDWTAAETAVILVGHGSSRVAEAVLGLDRLAAVLQAREGYAEVAVATLHGLGQRPADVIAAIAHARAFVVPVMMCDGQTVQRDLPAALNGHGPLRLRFCQPVGTHPGLAALIAERAVQQATLRNLHPAQTGLLLIAHGSTKSSGSEQATLLQIGRLAAMNLFREVAPAYLEQTPSIVDAIRRMGPPVIAVGLFAAEGRHATVDVEAALAMTGRPDVTYLGAIGTDLGMAQLVAAVIRSAAPAADERMPGPAVNHHPRQPVDEVARPSRHGLVRDCSGI</sequence>
<keyword evidence="2" id="KW-0456">Lyase</keyword>
<dbReference type="CDD" id="cd03416">
    <property type="entry name" value="CbiX_SirB_N"/>
    <property type="match status" value="1"/>
</dbReference>
<name>A0A380TC04_9ZZZZ</name>
<proteinExistence type="predicted"/>
<evidence type="ECO:0000313" key="3">
    <source>
        <dbReference type="EMBL" id="SUS05585.1"/>
    </source>
</evidence>
<dbReference type="InterPro" id="IPR002762">
    <property type="entry name" value="CbiX-like"/>
</dbReference>
<dbReference type="Gene3D" id="3.40.50.1400">
    <property type="match status" value="2"/>
</dbReference>
<dbReference type="EMBL" id="UIDG01000112">
    <property type="protein sequence ID" value="SUS05585.1"/>
    <property type="molecule type" value="Genomic_DNA"/>
</dbReference>
<protein>
    <submittedName>
        <fullName evidence="3">Putative CbiX protein</fullName>
    </submittedName>
</protein>
<accession>A0A380TC04</accession>